<dbReference type="InterPro" id="IPR016161">
    <property type="entry name" value="Ald_DH/histidinol_DH"/>
</dbReference>
<dbReference type="STRING" id="133412.A0A1R1X5Y4"/>
<name>A0A1R1X5Y4_9FUNG</name>
<accession>A0A1R1X5Y4</accession>
<dbReference type="Pfam" id="PF00171">
    <property type="entry name" value="Aldedh"/>
    <property type="match status" value="1"/>
</dbReference>
<evidence type="ECO:0000256" key="2">
    <source>
        <dbReference type="ARBA" id="ARBA00013048"/>
    </source>
</evidence>
<evidence type="ECO:0000313" key="8">
    <source>
        <dbReference type="Proteomes" id="UP000187283"/>
    </source>
</evidence>
<sequence length="523" mass="56347">MLSYSSKCIKPRSFSKFSRNITIPTIGSKAKLLINGEFIDSQADTFTKVINPATQEVVSLVPQATQKELDEAVLSAQHAFKTWKKTSILSRQGVMLRFQHLIHEHLDTIAKNIVTEQGKVMNDARGDVTRGLQVVENLGGLPDYMLGTRLEVSRDMDTYTVREPLGVVGGICPFNFPAMIPLWMFPVALATGNTMVLKPSEKDPGAALMLAELAIEAGIPKGALNIVHGTKPTVEFMINDPAIKAISFVGGDAAGKAIYTGATANGKRAQCNTGAKNHGIILPDANKDHAINALVGAAFGAAGQRCMALSTAVFVGESAEWIDELVEKAKLLKVGSGFNPDVDVGPMISIDALKRAESLVESAKIEGANIILDGRNPTVEGFPNGNFLAPTIIDNVTSNMQCYQQEIFGPVLVILRANTLQEAIDIVNSNRYGNGSAIFTQSGANARLFQENIESGNVGINVPIPVPLPMFSFTGNKASFFGDTNFYGRSGINFYTQLKTITSLWRHEDVQSSKPSVNMPTMK</sequence>
<dbReference type="FunFam" id="3.40.605.10:FF:000003">
    <property type="entry name" value="Methylmalonate-semialdehyde dehydrogenase [acylating]"/>
    <property type="match status" value="1"/>
</dbReference>
<evidence type="ECO:0000313" key="7">
    <source>
        <dbReference type="EMBL" id="OMJ16251.1"/>
    </source>
</evidence>
<dbReference type="Gene3D" id="3.40.309.10">
    <property type="entry name" value="Aldehyde Dehydrogenase, Chain A, domain 2"/>
    <property type="match status" value="1"/>
</dbReference>
<dbReference type="SUPFAM" id="SSF53720">
    <property type="entry name" value="ALDH-like"/>
    <property type="match status" value="1"/>
</dbReference>
<evidence type="ECO:0000256" key="3">
    <source>
        <dbReference type="ARBA" id="ARBA00023002"/>
    </source>
</evidence>
<dbReference type="GO" id="GO:0005739">
    <property type="term" value="C:mitochondrion"/>
    <property type="evidence" value="ECO:0007669"/>
    <property type="project" value="TreeGrafter"/>
</dbReference>
<comment type="caution">
    <text evidence="6">The sequence shown here is derived from an EMBL/GenBank/DDBJ whole genome shotgun (WGS) entry which is preliminary data.</text>
</comment>
<dbReference type="Proteomes" id="UP000187283">
    <property type="component" value="Unassembled WGS sequence"/>
</dbReference>
<evidence type="ECO:0000313" key="6">
    <source>
        <dbReference type="EMBL" id="OMJ10039.1"/>
    </source>
</evidence>
<dbReference type="PANTHER" id="PTHR43866:SF3">
    <property type="entry name" value="METHYLMALONATE-SEMIALDEHYDE DEHYDROGENASE [ACYLATING], MITOCHONDRIAL"/>
    <property type="match status" value="1"/>
</dbReference>
<dbReference type="PANTHER" id="PTHR43866">
    <property type="entry name" value="MALONATE-SEMIALDEHYDE DEHYDROGENASE"/>
    <property type="match status" value="1"/>
</dbReference>
<gene>
    <name evidence="6" type="ORF">AYI70_g10568</name>
    <name evidence="7" type="ORF">AYI70_g6730</name>
</gene>
<dbReference type="NCBIfam" id="TIGR01722">
    <property type="entry name" value="MMSDH"/>
    <property type="match status" value="1"/>
</dbReference>
<dbReference type="GO" id="GO:0006574">
    <property type="term" value="P:L-valine catabolic process"/>
    <property type="evidence" value="ECO:0007669"/>
    <property type="project" value="TreeGrafter"/>
</dbReference>
<dbReference type="AlphaFoldDB" id="A0A1R1X5Y4"/>
<evidence type="ECO:0000256" key="4">
    <source>
        <dbReference type="ARBA" id="ARBA00023027"/>
    </source>
</evidence>
<evidence type="ECO:0000256" key="1">
    <source>
        <dbReference type="ARBA" id="ARBA00009986"/>
    </source>
</evidence>
<dbReference type="CDD" id="cd07085">
    <property type="entry name" value="ALDH_F6_MMSDH"/>
    <property type="match status" value="1"/>
</dbReference>
<keyword evidence="8" id="KW-1185">Reference proteome</keyword>
<protein>
    <recommendedName>
        <fullName evidence="2">methylmalonate-semialdehyde dehydrogenase (CoA acylating)</fullName>
        <ecNumber evidence="2">1.2.1.27</ecNumber>
    </recommendedName>
</protein>
<dbReference type="FunFam" id="3.40.309.10:FF:000002">
    <property type="entry name" value="Methylmalonate-semialdehyde dehydrogenase (Acylating)"/>
    <property type="match status" value="1"/>
</dbReference>
<organism evidence="6 8">
    <name type="scientific">Smittium culicis</name>
    <dbReference type="NCBI Taxonomy" id="133412"/>
    <lineage>
        <taxon>Eukaryota</taxon>
        <taxon>Fungi</taxon>
        <taxon>Fungi incertae sedis</taxon>
        <taxon>Zoopagomycota</taxon>
        <taxon>Kickxellomycotina</taxon>
        <taxon>Harpellomycetes</taxon>
        <taxon>Harpellales</taxon>
        <taxon>Legeriomycetaceae</taxon>
        <taxon>Smittium</taxon>
    </lineage>
</organism>
<dbReference type="InterPro" id="IPR015590">
    <property type="entry name" value="Aldehyde_DH_dom"/>
</dbReference>
<dbReference type="Gene3D" id="3.40.605.10">
    <property type="entry name" value="Aldehyde Dehydrogenase, Chain A, domain 1"/>
    <property type="match status" value="1"/>
</dbReference>
<dbReference type="InterPro" id="IPR016162">
    <property type="entry name" value="Ald_DH_N"/>
</dbReference>
<dbReference type="EC" id="1.2.1.27" evidence="2"/>
<reference evidence="6 8" key="1">
    <citation type="submission" date="2017-01" db="EMBL/GenBank/DDBJ databases">
        <authorList>
            <person name="Mah S.A."/>
            <person name="Swanson W.J."/>
            <person name="Moy G.W."/>
            <person name="Vacquier V.D."/>
        </authorList>
    </citation>
    <scope>NUCLEOTIDE SEQUENCE [LARGE SCALE GENOMIC DNA]</scope>
    <source>
        <strain evidence="6 8">GSMNP</strain>
    </source>
</reference>
<dbReference type="EMBL" id="LSSN01005197">
    <property type="protein sequence ID" value="OMJ10039.1"/>
    <property type="molecule type" value="Genomic_DNA"/>
</dbReference>
<dbReference type="GO" id="GO:0004491">
    <property type="term" value="F:methylmalonate-semialdehyde dehydrogenase (acylating, NAD) activity"/>
    <property type="evidence" value="ECO:0007669"/>
    <property type="project" value="UniProtKB-EC"/>
</dbReference>
<dbReference type="PROSITE" id="PS00070">
    <property type="entry name" value="ALDEHYDE_DEHYDR_CYS"/>
    <property type="match status" value="1"/>
</dbReference>
<dbReference type="InterPro" id="IPR016160">
    <property type="entry name" value="Ald_DH_CS_CYS"/>
</dbReference>
<dbReference type="InterPro" id="IPR016163">
    <property type="entry name" value="Ald_DH_C"/>
</dbReference>
<dbReference type="OrthoDB" id="310895at2759"/>
<dbReference type="InterPro" id="IPR010061">
    <property type="entry name" value="MeMal-semiAld_DH"/>
</dbReference>
<feature type="domain" description="Aldehyde dehydrogenase" evidence="5">
    <location>
        <begin position="38"/>
        <end position="501"/>
    </location>
</feature>
<dbReference type="GO" id="GO:0006210">
    <property type="term" value="P:thymine catabolic process"/>
    <property type="evidence" value="ECO:0007669"/>
    <property type="project" value="TreeGrafter"/>
</dbReference>
<keyword evidence="3" id="KW-0560">Oxidoreductase</keyword>
<evidence type="ECO:0000259" key="5">
    <source>
        <dbReference type="Pfam" id="PF00171"/>
    </source>
</evidence>
<dbReference type="EMBL" id="LSSN01002396">
    <property type="protein sequence ID" value="OMJ16251.1"/>
    <property type="molecule type" value="Genomic_DNA"/>
</dbReference>
<comment type="similarity">
    <text evidence="1">Belongs to the aldehyde dehydrogenase family.</text>
</comment>
<proteinExistence type="inferred from homology"/>
<keyword evidence="4" id="KW-0520">NAD</keyword>